<dbReference type="EMBL" id="JARAKH010001652">
    <property type="protein sequence ID" value="KAK8372700.1"/>
    <property type="molecule type" value="Genomic_DNA"/>
</dbReference>
<proteinExistence type="predicted"/>
<dbReference type="Proteomes" id="UP001487740">
    <property type="component" value="Unassembled WGS sequence"/>
</dbReference>
<reference evidence="1 2" key="1">
    <citation type="submission" date="2023-03" db="EMBL/GenBank/DDBJ databases">
        <title>High-quality genome of Scylla paramamosain provides insights in environmental adaptation.</title>
        <authorList>
            <person name="Zhang L."/>
        </authorList>
    </citation>
    <scope>NUCLEOTIDE SEQUENCE [LARGE SCALE GENOMIC DNA]</scope>
    <source>
        <strain evidence="1">LZ_2023a</strain>
        <tissue evidence="1">Muscle</tissue>
    </source>
</reference>
<comment type="caution">
    <text evidence="1">The sequence shown here is derived from an EMBL/GenBank/DDBJ whole genome shotgun (WGS) entry which is preliminary data.</text>
</comment>
<evidence type="ECO:0000313" key="2">
    <source>
        <dbReference type="Proteomes" id="UP001487740"/>
    </source>
</evidence>
<name>A0AAW0SBM3_SCYPA</name>
<accession>A0AAW0SBM3</accession>
<dbReference type="AlphaFoldDB" id="A0AAW0SBM3"/>
<sequence length="52" mass="5774">RWLCMEPSATQRGTDLRLVCSVSASSVARHSRSGLVLIGQTRRHNLVLIGRK</sequence>
<keyword evidence="2" id="KW-1185">Reference proteome</keyword>
<evidence type="ECO:0000313" key="1">
    <source>
        <dbReference type="EMBL" id="KAK8372700.1"/>
    </source>
</evidence>
<organism evidence="1 2">
    <name type="scientific">Scylla paramamosain</name>
    <name type="common">Mud crab</name>
    <dbReference type="NCBI Taxonomy" id="85552"/>
    <lineage>
        <taxon>Eukaryota</taxon>
        <taxon>Metazoa</taxon>
        <taxon>Ecdysozoa</taxon>
        <taxon>Arthropoda</taxon>
        <taxon>Crustacea</taxon>
        <taxon>Multicrustacea</taxon>
        <taxon>Malacostraca</taxon>
        <taxon>Eumalacostraca</taxon>
        <taxon>Eucarida</taxon>
        <taxon>Decapoda</taxon>
        <taxon>Pleocyemata</taxon>
        <taxon>Brachyura</taxon>
        <taxon>Eubrachyura</taxon>
        <taxon>Portunoidea</taxon>
        <taxon>Portunidae</taxon>
        <taxon>Portuninae</taxon>
        <taxon>Scylla</taxon>
    </lineage>
</organism>
<feature type="non-terminal residue" evidence="1">
    <location>
        <position position="1"/>
    </location>
</feature>
<gene>
    <name evidence="1" type="ORF">O3P69_015529</name>
</gene>
<protein>
    <submittedName>
        <fullName evidence="1">Uncharacterized protein</fullName>
    </submittedName>
</protein>